<accession>A0ABS6FR40</accession>
<protein>
    <recommendedName>
        <fullName evidence="3">YopX protein domain-containing protein</fullName>
    </recommendedName>
</protein>
<organism evidence="1 2">
    <name type="scientific">Paenibacillus brevis</name>
    <dbReference type="NCBI Taxonomy" id="2841508"/>
    <lineage>
        <taxon>Bacteria</taxon>
        <taxon>Bacillati</taxon>
        <taxon>Bacillota</taxon>
        <taxon>Bacilli</taxon>
        <taxon>Bacillales</taxon>
        <taxon>Paenibacillaceae</taxon>
        <taxon>Paenibacillus</taxon>
    </lineage>
</organism>
<reference evidence="1 2" key="1">
    <citation type="submission" date="2021-06" db="EMBL/GenBank/DDBJ databases">
        <authorList>
            <person name="Sun Q."/>
            <person name="Li D."/>
        </authorList>
    </citation>
    <scope>NUCLEOTIDE SEQUENCE [LARGE SCALE GENOMIC DNA]</scope>
    <source>
        <strain evidence="1 2">MSJ-6</strain>
    </source>
</reference>
<dbReference type="EMBL" id="JAHLQJ010000010">
    <property type="protein sequence ID" value="MBU5672697.1"/>
    <property type="molecule type" value="Genomic_DNA"/>
</dbReference>
<dbReference type="Proteomes" id="UP000743001">
    <property type="component" value="Unassembled WGS sequence"/>
</dbReference>
<evidence type="ECO:0000313" key="2">
    <source>
        <dbReference type="Proteomes" id="UP000743001"/>
    </source>
</evidence>
<dbReference type="RefSeq" id="WP_216479277.1">
    <property type="nucleotide sequence ID" value="NZ_JAHLQJ010000010.1"/>
</dbReference>
<gene>
    <name evidence="1" type="ORF">KQJ23_12750</name>
</gene>
<name>A0ABS6FR40_9BACL</name>
<comment type="caution">
    <text evidence="1">The sequence shown here is derived from an EMBL/GenBank/DDBJ whole genome shotgun (WGS) entry which is preliminary data.</text>
</comment>
<keyword evidence="2" id="KW-1185">Reference proteome</keyword>
<evidence type="ECO:0008006" key="3">
    <source>
        <dbReference type="Google" id="ProtNLM"/>
    </source>
</evidence>
<proteinExistence type="predicted"/>
<evidence type="ECO:0000313" key="1">
    <source>
        <dbReference type="EMBL" id="MBU5672697.1"/>
    </source>
</evidence>
<sequence>MDWKPCEFEVIKDIYWDNWGRLVKVFRKGEIVQGKLWPDGTVSAESTLYEGVTDQVDTKCISLLAISKEDGA</sequence>